<keyword evidence="4 11" id="KW-0347">Helicase</keyword>
<organism evidence="10 11">
    <name type="scientific">Ceratosolen solmsi marchali</name>
    <dbReference type="NCBI Taxonomy" id="326594"/>
    <lineage>
        <taxon>Eukaryota</taxon>
        <taxon>Metazoa</taxon>
        <taxon>Ecdysozoa</taxon>
        <taxon>Arthropoda</taxon>
        <taxon>Hexapoda</taxon>
        <taxon>Insecta</taxon>
        <taxon>Pterygota</taxon>
        <taxon>Neoptera</taxon>
        <taxon>Endopterygota</taxon>
        <taxon>Hymenoptera</taxon>
        <taxon>Apocrita</taxon>
        <taxon>Proctotrupomorpha</taxon>
        <taxon>Chalcidoidea</taxon>
        <taxon>Agaonidae</taxon>
        <taxon>Agaoninae</taxon>
        <taxon>Ceratosolen</taxon>
    </lineage>
</organism>
<evidence type="ECO:0000256" key="2">
    <source>
        <dbReference type="ARBA" id="ARBA00022741"/>
    </source>
</evidence>
<keyword evidence="5" id="KW-0067">ATP-binding</keyword>
<dbReference type="Gene3D" id="3.40.50.300">
    <property type="entry name" value="P-loop containing nucleotide triphosphate hydrolases"/>
    <property type="match status" value="2"/>
</dbReference>
<keyword evidence="6" id="KW-0694">RNA-binding</keyword>
<evidence type="ECO:0000256" key="1">
    <source>
        <dbReference type="ARBA" id="ARBA00012552"/>
    </source>
</evidence>
<reference evidence="11" key="1">
    <citation type="submission" date="2025-08" db="UniProtKB">
        <authorList>
            <consortium name="RefSeq"/>
        </authorList>
    </citation>
    <scope>IDENTIFICATION</scope>
</reference>
<keyword evidence="3" id="KW-0378">Hydrolase</keyword>
<evidence type="ECO:0000313" key="10">
    <source>
        <dbReference type="Proteomes" id="UP000695007"/>
    </source>
</evidence>
<sequence>MFNYEVLVGLRKITFTQLQGITLKPNILKQLNFDTQIVYSISTNVPKHKYTLELALEDINLYNKKSFHKNSFLGQQELFRNEQNDNLNDMPENWLIKDIDKLPNHDILKEFPNPKLLLHNIYNNVANEKKIAHVLKLETKLVKVKNDNKWLCTCHIKWPEDKLFTSVSFTKASASSSVSLKCLLWLHLVRKIKNKKPVLYNKLEIKSVFNYFEELKIEKPALENIKNFNIRNCISQDQTNNEEIMSLDNLVKYNHPISQKRTNFNRDEYLKQNLENRQNSVKLHLPIFEYKSQILKEIENNQVLLIKGDTGCGKTTQVPQFIIDHMIARNLGSKCCMIVTQPRRISAISIAERIASERNEKIGDVIGYQVRLQQMLPKQYGAVLFCTTGILLKKFQYNPKLEGLSHVIVDEAHERTIDIDILLVLLKRAMKQNSSLKVIIMSATVNADLFQDYFKCNVVNIPGRLFPVEMNFLDEINKLKLPSCKNKEIQENNGAFVNHIQISNLIRWISNNKPPGAILCFLPGWSDILNIQSNLEENPVDNQLLIPLHSKIEYVNQKTIFDKTPNNVRKIILATDIAETGITVPDVVYVIDSACHKIPKWDENTGLSSIHTMLISQANINQRKGRAGRVMSGESYHFVTRKKYNELHAYPIPEVSCISLEKTVLDCKIFSNEKAETFLGSMPQPPRITSIYKAIYDLQQLGALDENENLTALGEKLTYFSHDPKLSKAIVYSSVFNCLDQMATIVSALSLKMEIFYGALYNLKNIREAKTRFHSLSDHISVANIYNKWQDIYLNDPSSTWKFCKNHCLQIDRMNFLHKIRKLNLQWAMEAGLIDDSNYFQDESTSIFNTKEDFDELVLGVLLASTNKLMLKRNFKFRKGHLTTSSISMVTEENYNAEIGQESVNYKRTSWPSPYLMYFEKIHSLMSRTSKIRECSIVSPIVVVLFTQGQIQSLKHNLSNTNEETVLLTTENNRNIRLVCDKDLADIILRFRDIIWLIVNYYVERRQGPTAMDSYKTEMMNILKNTLNTIPNSNDSMV</sequence>
<evidence type="ECO:0000313" key="11">
    <source>
        <dbReference type="RefSeq" id="XP_011496131.1"/>
    </source>
</evidence>
<evidence type="ECO:0000256" key="5">
    <source>
        <dbReference type="ARBA" id="ARBA00022840"/>
    </source>
</evidence>
<dbReference type="GO" id="GO:0005524">
    <property type="term" value="F:ATP binding"/>
    <property type="evidence" value="ECO:0007669"/>
    <property type="project" value="UniProtKB-KW"/>
</dbReference>
<comment type="similarity">
    <text evidence="7">Belongs to the DExH box helicase family.</text>
</comment>
<dbReference type="Proteomes" id="UP000695007">
    <property type="component" value="Unplaced"/>
</dbReference>
<keyword evidence="2" id="KW-0547">Nucleotide-binding</keyword>
<dbReference type="SMART" id="SM00847">
    <property type="entry name" value="HA2"/>
    <property type="match status" value="1"/>
</dbReference>
<feature type="domain" description="Helicase C-terminal" evidence="9">
    <location>
        <begin position="501"/>
        <end position="671"/>
    </location>
</feature>
<evidence type="ECO:0000256" key="7">
    <source>
        <dbReference type="ARBA" id="ARBA00060772"/>
    </source>
</evidence>
<dbReference type="AlphaFoldDB" id="A0AAJ6YDN1"/>
<dbReference type="EC" id="3.6.4.13" evidence="1"/>
<dbReference type="PANTHER" id="PTHR18934:SF257">
    <property type="entry name" value="ATP-DEPENDENT RNA HELICASE DHX30"/>
    <property type="match status" value="1"/>
</dbReference>
<dbReference type="GO" id="GO:0002151">
    <property type="term" value="F:G-quadruplex RNA binding"/>
    <property type="evidence" value="ECO:0007669"/>
    <property type="project" value="TreeGrafter"/>
</dbReference>
<feature type="domain" description="Helicase ATP-binding" evidence="8">
    <location>
        <begin position="295"/>
        <end position="463"/>
    </location>
</feature>
<dbReference type="PROSITE" id="PS00690">
    <property type="entry name" value="DEAH_ATP_HELICASE"/>
    <property type="match status" value="1"/>
</dbReference>
<proteinExistence type="inferred from homology"/>
<dbReference type="PROSITE" id="PS51192">
    <property type="entry name" value="HELICASE_ATP_BIND_1"/>
    <property type="match status" value="1"/>
</dbReference>
<dbReference type="GO" id="GO:0005634">
    <property type="term" value="C:nucleus"/>
    <property type="evidence" value="ECO:0007669"/>
    <property type="project" value="TreeGrafter"/>
</dbReference>
<dbReference type="Gene3D" id="1.20.120.1080">
    <property type="match status" value="1"/>
</dbReference>
<dbReference type="InterPro" id="IPR001650">
    <property type="entry name" value="Helicase_C-like"/>
</dbReference>
<evidence type="ECO:0000256" key="4">
    <source>
        <dbReference type="ARBA" id="ARBA00022806"/>
    </source>
</evidence>
<dbReference type="InterPro" id="IPR007502">
    <property type="entry name" value="Helicase-assoc_dom"/>
</dbReference>
<gene>
    <name evidence="11" type="primary">LOC105360830</name>
</gene>
<dbReference type="Pfam" id="PF21010">
    <property type="entry name" value="HA2_C"/>
    <property type="match status" value="1"/>
</dbReference>
<evidence type="ECO:0000259" key="8">
    <source>
        <dbReference type="PROSITE" id="PS51192"/>
    </source>
</evidence>
<dbReference type="SUPFAM" id="SSF52540">
    <property type="entry name" value="P-loop containing nucleoside triphosphate hydrolases"/>
    <property type="match status" value="1"/>
</dbReference>
<dbReference type="InterPro" id="IPR027417">
    <property type="entry name" value="P-loop_NTPase"/>
</dbReference>
<dbReference type="PROSITE" id="PS51194">
    <property type="entry name" value="HELICASE_CTER"/>
    <property type="match status" value="1"/>
</dbReference>
<dbReference type="Pfam" id="PF00271">
    <property type="entry name" value="Helicase_C"/>
    <property type="match status" value="1"/>
</dbReference>
<dbReference type="InterPro" id="IPR048333">
    <property type="entry name" value="HA2_WH"/>
</dbReference>
<dbReference type="PANTHER" id="PTHR18934">
    <property type="entry name" value="ATP-DEPENDENT RNA HELICASE"/>
    <property type="match status" value="1"/>
</dbReference>
<dbReference type="GO" id="GO:0003724">
    <property type="term" value="F:RNA helicase activity"/>
    <property type="evidence" value="ECO:0007669"/>
    <property type="project" value="UniProtKB-EC"/>
</dbReference>
<evidence type="ECO:0000256" key="3">
    <source>
        <dbReference type="ARBA" id="ARBA00022801"/>
    </source>
</evidence>
<protein>
    <recommendedName>
        <fullName evidence="1">RNA helicase</fullName>
        <ecNumber evidence="1">3.6.4.13</ecNumber>
    </recommendedName>
</protein>
<dbReference type="SMART" id="SM00490">
    <property type="entry name" value="HELICc"/>
    <property type="match status" value="1"/>
</dbReference>
<keyword evidence="10" id="KW-1185">Reference proteome</keyword>
<dbReference type="CDD" id="cd17917">
    <property type="entry name" value="DEXHc_RHA-like"/>
    <property type="match status" value="1"/>
</dbReference>
<dbReference type="RefSeq" id="XP_011496131.1">
    <property type="nucleotide sequence ID" value="XM_011497829.1"/>
</dbReference>
<dbReference type="Gene3D" id="3.30.160.20">
    <property type="match status" value="1"/>
</dbReference>
<evidence type="ECO:0000256" key="6">
    <source>
        <dbReference type="ARBA" id="ARBA00022884"/>
    </source>
</evidence>
<dbReference type="GO" id="GO:0005737">
    <property type="term" value="C:cytoplasm"/>
    <property type="evidence" value="ECO:0007669"/>
    <property type="project" value="TreeGrafter"/>
</dbReference>
<name>A0AAJ6YDN1_9HYME</name>
<dbReference type="FunFam" id="3.40.50.300:FF:000526">
    <property type="entry name" value="DExH-box ATP-dependent RNA helicase DExH3"/>
    <property type="match status" value="1"/>
</dbReference>
<dbReference type="Pfam" id="PF04408">
    <property type="entry name" value="WHD_HA2"/>
    <property type="match status" value="1"/>
</dbReference>
<dbReference type="GO" id="GO:0003678">
    <property type="term" value="F:DNA helicase activity"/>
    <property type="evidence" value="ECO:0007669"/>
    <property type="project" value="TreeGrafter"/>
</dbReference>
<dbReference type="GeneID" id="105360830"/>
<dbReference type="SMART" id="SM00487">
    <property type="entry name" value="DEXDc"/>
    <property type="match status" value="1"/>
</dbReference>
<dbReference type="GO" id="GO:0016787">
    <property type="term" value="F:hydrolase activity"/>
    <property type="evidence" value="ECO:0007669"/>
    <property type="project" value="UniProtKB-KW"/>
</dbReference>
<dbReference type="InterPro" id="IPR002464">
    <property type="entry name" value="DNA/RNA_helicase_DEAH_CS"/>
</dbReference>
<evidence type="ECO:0000259" key="9">
    <source>
        <dbReference type="PROSITE" id="PS51194"/>
    </source>
</evidence>
<accession>A0AAJ6YDN1</accession>
<dbReference type="InterPro" id="IPR014001">
    <property type="entry name" value="Helicase_ATP-bd"/>
</dbReference>
<dbReference type="CDD" id="cd18791">
    <property type="entry name" value="SF2_C_RHA"/>
    <property type="match status" value="1"/>
</dbReference>
<dbReference type="Pfam" id="PF00270">
    <property type="entry name" value="DEAD"/>
    <property type="match status" value="1"/>
</dbReference>
<dbReference type="InterPro" id="IPR011545">
    <property type="entry name" value="DEAD/DEAH_box_helicase_dom"/>
</dbReference>
<dbReference type="KEGG" id="csol:105360830"/>